<evidence type="ECO:0000313" key="2">
    <source>
        <dbReference type="EMBL" id="CAA9236165.1"/>
    </source>
</evidence>
<feature type="region of interest" description="Disordered" evidence="1">
    <location>
        <begin position="1"/>
        <end position="37"/>
    </location>
</feature>
<evidence type="ECO:0000256" key="1">
    <source>
        <dbReference type="SAM" id="MobiDB-lite"/>
    </source>
</evidence>
<proteinExistence type="predicted"/>
<sequence length="37" mass="3910">MIGAATGGTRAATPFLHHTRRPESYWGRLNGNSTAGP</sequence>
<organism evidence="2">
    <name type="scientific">uncultured Chloroflexota bacterium</name>
    <dbReference type="NCBI Taxonomy" id="166587"/>
    <lineage>
        <taxon>Bacteria</taxon>
        <taxon>Bacillati</taxon>
        <taxon>Chloroflexota</taxon>
        <taxon>environmental samples</taxon>
    </lineage>
</organism>
<name>A0A6J4HWR9_9CHLR</name>
<accession>A0A6J4HWR9</accession>
<reference evidence="2" key="1">
    <citation type="submission" date="2020-02" db="EMBL/GenBank/DDBJ databases">
        <authorList>
            <person name="Meier V. D."/>
        </authorList>
    </citation>
    <scope>NUCLEOTIDE SEQUENCE</scope>
    <source>
        <strain evidence="2">AVDCRST_MAG77</strain>
    </source>
</reference>
<dbReference type="AlphaFoldDB" id="A0A6J4HWR9"/>
<dbReference type="EMBL" id="CADCTC010000083">
    <property type="protein sequence ID" value="CAA9236165.1"/>
    <property type="molecule type" value="Genomic_DNA"/>
</dbReference>
<protein>
    <submittedName>
        <fullName evidence="2">Uncharacterized protein</fullName>
    </submittedName>
</protein>
<gene>
    <name evidence="2" type="ORF">AVDCRST_MAG77-1475</name>
</gene>
<feature type="compositionally biased region" description="Low complexity" evidence="1">
    <location>
        <begin position="1"/>
        <end position="13"/>
    </location>
</feature>